<dbReference type="SUPFAM" id="SSF54593">
    <property type="entry name" value="Glyoxalase/Bleomycin resistance protein/Dihydroxybiphenyl dioxygenase"/>
    <property type="match status" value="1"/>
</dbReference>
<feature type="domain" description="VOC" evidence="1">
    <location>
        <begin position="5"/>
        <end position="122"/>
    </location>
</feature>
<name>A0A9D1U492_9LACO</name>
<organism evidence="2 3">
    <name type="scientific">Candidatus Limosilactobacillus merdipullorum</name>
    <dbReference type="NCBI Taxonomy" id="2838653"/>
    <lineage>
        <taxon>Bacteria</taxon>
        <taxon>Bacillati</taxon>
        <taxon>Bacillota</taxon>
        <taxon>Bacilli</taxon>
        <taxon>Lactobacillales</taxon>
        <taxon>Lactobacillaceae</taxon>
        <taxon>Limosilactobacillus</taxon>
    </lineage>
</organism>
<reference evidence="2" key="1">
    <citation type="journal article" date="2021" name="PeerJ">
        <title>Extensive microbial diversity within the chicken gut microbiome revealed by metagenomics and culture.</title>
        <authorList>
            <person name="Gilroy R."/>
            <person name="Ravi A."/>
            <person name="Getino M."/>
            <person name="Pursley I."/>
            <person name="Horton D.L."/>
            <person name="Alikhan N.F."/>
            <person name="Baker D."/>
            <person name="Gharbi K."/>
            <person name="Hall N."/>
            <person name="Watson M."/>
            <person name="Adriaenssens E.M."/>
            <person name="Foster-Nyarko E."/>
            <person name="Jarju S."/>
            <person name="Secka A."/>
            <person name="Antonio M."/>
            <person name="Oren A."/>
            <person name="Chaudhuri R.R."/>
            <person name="La Ragione R."/>
            <person name="Hildebrand F."/>
            <person name="Pallen M.J."/>
        </authorList>
    </citation>
    <scope>NUCLEOTIDE SEQUENCE</scope>
    <source>
        <strain evidence="2">ChiHejej3B27-2180</strain>
    </source>
</reference>
<dbReference type="PROSITE" id="PS51819">
    <property type="entry name" value="VOC"/>
    <property type="match status" value="1"/>
</dbReference>
<evidence type="ECO:0000313" key="3">
    <source>
        <dbReference type="Proteomes" id="UP000886878"/>
    </source>
</evidence>
<dbReference type="Proteomes" id="UP000886878">
    <property type="component" value="Unassembled WGS sequence"/>
</dbReference>
<dbReference type="Pfam" id="PF00903">
    <property type="entry name" value="Glyoxalase"/>
    <property type="match status" value="1"/>
</dbReference>
<dbReference type="Gene3D" id="3.10.180.10">
    <property type="entry name" value="2,3-Dihydroxybiphenyl 1,2-Dioxygenase, domain 1"/>
    <property type="match status" value="1"/>
</dbReference>
<dbReference type="InterPro" id="IPR029068">
    <property type="entry name" value="Glyas_Bleomycin-R_OHBP_Dase"/>
</dbReference>
<sequence>MRMRRLDDITIFVRDLEKSRLFYHELFDMPIIDDQSAADLVTVRCGHQLIRLRAADEAHQSMIGKAAFSMVARDSMHDIVHHFISYEVDVKEQPHQANGAEGAMEEIKIADPDNNTINVVVYQNK</sequence>
<dbReference type="EMBL" id="DXGK01000095">
    <property type="protein sequence ID" value="HIW70635.1"/>
    <property type="molecule type" value="Genomic_DNA"/>
</dbReference>
<reference evidence="2" key="2">
    <citation type="submission" date="2021-04" db="EMBL/GenBank/DDBJ databases">
        <authorList>
            <person name="Gilroy R."/>
        </authorList>
    </citation>
    <scope>NUCLEOTIDE SEQUENCE</scope>
    <source>
        <strain evidence="2">ChiHejej3B27-2180</strain>
    </source>
</reference>
<accession>A0A9D1U492</accession>
<evidence type="ECO:0000259" key="1">
    <source>
        <dbReference type="PROSITE" id="PS51819"/>
    </source>
</evidence>
<dbReference type="InterPro" id="IPR004360">
    <property type="entry name" value="Glyas_Fos-R_dOase_dom"/>
</dbReference>
<dbReference type="InterPro" id="IPR037523">
    <property type="entry name" value="VOC_core"/>
</dbReference>
<protein>
    <submittedName>
        <fullName evidence="2">VOC family protein</fullName>
    </submittedName>
</protein>
<evidence type="ECO:0000313" key="2">
    <source>
        <dbReference type="EMBL" id="HIW70635.1"/>
    </source>
</evidence>
<dbReference type="AlphaFoldDB" id="A0A9D1U492"/>
<comment type="caution">
    <text evidence="2">The sequence shown here is derived from an EMBL/GenBank/DDBJ whole genome shotgun (WGS) entry which is preliminary data.</text>
</comment>
<gene>
    <name evidence="2" type="ORF">H9876_04605</name>
</gene>
<proteinExistence type="predicted"/>